<protein>
    <submittedName>
        <fullName evidence="2">Uncharacterized protein</fullName>
    </submittedName>
</protein>
<reference evidence="2 3" key="1">
    <citation type="submission" date="2020-02" db="EMBL/GenBank/DDBJ databases">
        <title>A chromosome-scale genome assembly of the black bullhead catfish (Ameiurus melas).</title>
        <authorList>
            <person name="Wen M."/>
            <person name="Zham M."/>
            <person name="Cabau C."/>
            <person name="Klopp C."/>
            <person name="Donnadieu C."/>
            <person name="Roques C."/>
            <person name="Bouchez O."/>
            <person name="Lampietro C."/>
            <person name="Jouanno E."/>
            <person name="Herpin A."/>
            <person name="Louis A."/>
            <person name="Berthelot C."/>
            <person name="Parey E."/>
            <person name="Roest-Crollius H."/>
            <person name="Braasch I."/>
            <person name="Postlethwait J."/>
            <person name="Robinson-Rechavi M."/>
            <person name="Echchiki A."/>
            <person name="Begum T."/>
            <person name="Montfort J."/>
            <person name="Schartl M."/>
            <person name="Bobe J."/>
            <person name="Guiguen Y."/>
        </authorList>
    </citation>
    <scope>NUCLEOTIDE SEQUENCE [LARGE SCALE GENOMIC DNA]</scope>
    <source>
        <strain evidence="2">M_S1</strain>
        <tissue evidence="2">Blood</tissue>
    </source>
</reference>
<accession>A0A7J5ZID0</accession>
<dbReference type="AlphaFoldDB" id="A0A7J5ZID0"/>
<dbReference type="Proteomes" id="UP000593565">
    <property type="component" value="Unassembled WGS sequence"/>
</dbReference>
<proteinExistence type="predicted"/>
<organism evidence="2 3">
    <name type="scientific">Ameiurus melas</name>
    <name type="common">Black bullhead</name>
    <name type="synonym">Silurus melas</name>
    <dbReference type="NCBI Taxonomy" id="219545"/>
    <lineage>
        <taxon>Eukaryota</taxon>
        <taxon>Metazoa</taxon>
        <taxon>Chordata</taxon>
        <taxon>Craniata</taxon>
        <taxon>Vertebrata</taxon>
        <taxon>Euteleostomi</taxon>
        <taxon>Actinopterygii</taxon>
        <taxon>Neopterygii</taxon>
        <taxon>Teleostei</taxon>
        <taxon>Ostariophysi</taxon>
        <taxon>Siluriformes</taxon>
        <taxon>Ictaluridae</taxon>
        <taxon>Ameiurus</taxon>
    </lineage>
</organism>
<feature type="region of interest" description="Disordered" evidence="1">
    <location>
        <begin position="113"/>
        <end position="137"/>
    </location>
</feature>
<sequence length="137" mass="15262">MVFTAHLASCRHLAVGDDFLCVKCKQQYKSLSSRGNITAGIDSREPPCPWHPVTPSHLCPQSELCHSHAHKRVSAYITMPLSPVTHTGAAERSGEHRRPQVCHLSFHIHEPTPPSFTQTPERYNQPVPSRPVPPVPH</sequence>
<comment type="caution">
    <text evidence="2">The sequence shown here is derived from an EMBL/GenBank/DDBJ whole genome shotgun (WGS) entry which is preliminary data.</text>
</comment>
<keyword evidence="3" id="KW-1185">Reference proteome</keyword>
<name>A0A7J5ZID0_AMEME</name>
<evidence type="ECO:0000313" key="2">
    <source>
        <dbReference type="EMBL" id="KAF4070415.1"/>
    </source>
</evidence>
<gene>
    <name evidence="2" type="ORF">AMELA_G00285260</name>
</gene>
<feature type="compositionally biased region" description="Pro residues" evidence="1">
    <location>
        <begin position="128"/>
        <end position="137"/>
    </location>
</feature>
<dbReference type="EMBL" id="JAAGNN010000029">
    <property type="protein sequence ID" value="KAF4070415.1"/>
    <property type="molecule type" value="Genomic_DNA"/>
</dbReference>
<evidence type="ECO:0000256" key="1">
    <source>
        <dbReference type="SAM" id="MobiDB-lite"/>
    </source>
</evidence>
<evidence type="ECO:0000313" key="3">
    <source>
        <dbReference type="Proteomes" id="UP000593565"/>
    </source>
</evidence>